<accession>A0A832LWR9</accession>
<evidence type="ECO:0000313" key="3">
    <source>
        <dbReference type="EMBL" id="HGV54595.1"/>
    </source>
</evidence>
<dbReference type="PANTHER" id="PTHR13420:SF7">
    <property type="entry name" value="UPF0235 PROTEIN C15ORF40"/>
    <property type="match status" value="1"/>
</dbReference>
<sequence length="86" mass="9788">MILEVKVRPSSAKDEVLNYQEPAFLEIALKAKAENNEANYSLCHFLAKILGLSKEKIKIIKGKTTRKKLVLVEGMSVEEIKERLMK</sequence>
<dbReference type="GO" id="GO:0005737">
    <property type="term" value="C:cytoplasm"/>
    <property type="evidence" value="ECO:0007669"/>
    <property type="project" value="TreeGrafter"/>
</dbReference>
<evidence type="ECO:0000256" key="2">
    <source>
        <dbReference type="HAMAP-Rule" id="MF_00634"/>
    </source>
</evidence>
<dbReference type="Gene3D" id="3.30.1200.10">
    <property type="entry name" value="YggU-like"/>
    <property type="match status" value="1"/>
</dbReference>
<dbReference type="InterPro" id="IPR003746">
    <property type="entry name" value="DUF167"/>
</dbReference>
<evidence type="ECO:0000256" key="1">
    <source>
        <dbReference type="ARBA" id="ARBA00010364"/>
    </source>
</evidence>
<name>A0A832LWR9_9BACT</name>
<dbReference type="NCBIfam" id="TIGR00251">
    <property type="entry name" value="DUF167 family protein"/>
    <property type="match status" value="1"/>
</dbReference>
<dbReference type="PANTHER" id="PTHR13420">
    <property type="entry name" value="UPF0235 PROTEIN C15ORF40"/>
    <property type="match status" value="1"/>
</dbReference>
<dbReference type="HAMAP" id="MF_00634">
    <property type="entry name" value="UPF0235"/>
    <property type="match status" value="1"/>
</dbReference>
<comment type="caution">
    <text evidence="3">The sequence shown here is derived from an EMBL/GenBank/DDBJ whole genome shotgun (WGS) entry which is preliminary data.</text>
</comment>
<proteinExistence type="inferred from homology"/>
<dbReference type="SUPFAM" id="SSF69786">
    <property type="entry name" value="YggU-like"/>
    <property type="match status" value="1"/>
</dbReference>
<dbReference type="AlphaFoldDB" id="A0A832LWR9"/>
<comment type="similarity">
    <text evidence="1 2">Belongs to the UPF0235 family.</text>
</comment>
<organism evidence="3">
    <name type="scientific">Caldimicrobium thiodismutans</name>
    <dbReference type="NCBI Taxonomy" id="1653476"/>
    <lineage>
        <taxon>Bacteria</taxon>
        <taxon>Pseudomonadati</taxon>
        <taxon>Thermodesulfobacteriota</taxon>
        <taxon>Thermodesulfobacteria</taxon>
        <taxon>Thermodesulfobacteriales</taxon>
        <taxon>Thermodesulfobacteriaceae</taxon>
        <taxon>Caldimicrobium</taxon>
    </lineage>
</organism>
<dbReference type="Pfam" id="PF02594">
    <property type="entry name" value="DUF167"/>
    <property type="match status" value="1"/>
</dbReference>
<protein>
    <recommendedName>
        <fullName evidence="2">UPF0235 protein ENT73_00715</fullName>
    </recommendedName>
</protein>
<dbReference type="InterPro" id="IPR036591">
    <property type="entry name" value="YggU-like_sf"/>
</dbReference>
<dbReference type="SMART" id="SM01152">
    <property type="entry name" value="DUF167"/>
    <property type="match status" value="1"/>
</dbReference>
<dbReference type="EMBL" id="DSZU01000016">
    <property type="protein sequence ID" value="HGV54595.1"/>
    <property type="molecule type" value="Genomic_DNA"/>
</dbReference>
<reference evidence="3" key="1">
    <citation type="journal article" date="2020" name="mSystems">
        <title>Genome- and Community-Level Interaction Insights into Carbon Utilization and Element Cycling Functions of Hydrothermarchaeota in Hydrothermal Sediment.</title>
        <authorList>
            <person name="Zhou Z."/>
            <person name="Liu Y."/>
            <person name="Xu W."/>
            <person name="Pan J."/>
            <person name="Luo Z.H."/>
            <person name="Li M."/>
        </authorList>
    </citation>
    <scope>NUCLEOTIDE SEQUENCE [LARGE SCALE GENOMIC DNA]</scope>
    <source>
        <strain evidence="3">SpSt-605</strain>
    </source>
</reference>
<gene>
    <name evidence="3" type="ORF">ENT73_00715</name>
</gene>